<feature type="transmembrane region" description="Helical" evidence="1">
    <location>
        <begin position="182"/>
        <end position="203"/>
    </location>
</feature>
<gene>
    <name evidence="2" type="ORF">LOC71_01955</name>
</gene>
<keyword evidence="1" id="KW-0812">Transmembrane</keyword>
<keyword evidence="1" id="KW-0472">Membrane</keyword>
<proteinExistence type="predicted"/>
<evidence type="ECO:0000313" key="3">
    <source>
        <dbReference type="Proteomes" id="UP001430306"/>
    </source>
</evidence>
<accession>A0ABS8NBT7</accession>
<reference evidence="2" key="1">
    <citation type="submission" date="2021-11" db="EMBL/GenBank/DDBJ databases">
        <title>Genome sequence.</title>
        <authorList>
            <person name="Sun Q."/>
        </authorList>
    </citation>
    <scope>NUCLEOTIDE SEQUENCE</scope>
    <source>
        <strain evidence="2">JC740</strain>
    </source>
</reference>
<feature type="transmembrane region" description="Helical" evidence="1">
    <location>
        <begin position="44"/>
        <end position="64"/>
    </location>
</feature>
<organism evidence="2 3">
    <name type="scientific">Rhodopirellula halodulae</name>
    <dbReference type="NCBI Taxonomy" id="2894198"/>
    <lineage>
        <taxon>Bacteria</taxon>
        <taxon>Pseudomonadati</taxon>
        <taxon>Planctomycetota</taxon>
        <taxon>Planctomycetia</taxon>
        <taxon>Pirellulales</taxon>
        <taxon>Pirellulaceae</taxon>
        <taxon>Rhodopirellula</taxon>
    </lineage>
</organism>
<sequence>MSDPAGSSPSGDSVKTFSRPPEEPLLARVRTWTDVMPWLRLVRVARLAGAPVWLFLVAMVDLVWRLGLNWLTVTFADAPEAASGRTQALLIQESMPKVDPWQTSTTLSDLVWWLSGRGPSFSLPWQSFSFSMMPPEVLLWTVVLWTPVVMVLLRLGVLLTAGRDLPGFVETWKIVGQRLKSAVVISVLPGVCALPFVLFLWLGDGLATGERKHWEWAYALAPLAIPAALIVGLLMAGAKAAIPFGLAALVSQEKADAMDCLSRGYEVTFRRLPQLFLLLVPAGVLVGILSFAWSWVAEAASSSMGNPVWQAFLARVPILVGVTVGWAMVGGVYLLLRQFAGGQEVEDVWDGPKRAPLNVPSVKRDA</sequence>
<feature type="transmembrane region" description="Helical" evidence="1">
    <location>
        <begin position="223"/>
        <end position="251"/>
    </location>
</feature>
<dbReference type="EMBL" id="JAJKFW010000004">
    <property type="protein sequence ID" value="MCC9641020.1"/>
    <property type="molecule type" value="Genomic_DNA"/>
</dbReference>
<dbReference type="RefSeq" id="WP_230270883.1">
    <property type="nucleotide sequence ID" value="NZ_JAJKFW010000004.1"/>
</dbReference>
<evidence type="ECO:0008006" key="4">
    <source>
        <dbReference type="Google" id="ProtNLM"/>
    </source>
</evidence>
<feature type="transmembrane region" description="Helical" evidence="1">
    <location>
        <begin position="137"/>
        <end position="161"/>
    </location>
</feature>
<evidence type="ECO:0000256" key="1">
    <source>
        <dbReference type="SAM" id="Phobius"/>
    </source>
</evidence>
<name>A0ABS8NBT7_9BACT</name>
<protein>
    <recommendedName>
        <fullName evidence="4">Membrane protein containing DUF1558</fullName>
    </recommendedName>
</protein>
<comment type="caution">
    <text evidence="2">The sequence shown here is derived from an EMBL/GenBank/DDBJ whole genome shotgun (WGS) entry which is preliminary data.</text>
</comment>
<feature type="transmembrane region" description="Helical" evidence="1">
    <location>
        <begin position="316"/>
        <end position="336"/>
    </location>
</feature>
<dbReference type="Proteomes" id="UP001430306">
    <property type="component" value="Unassembled WGS sequence"/>
</dbReference>
<keyword evidence="3" id="KW-1185">Reference proteome</keyword>
<evidence type="ECO:0000313" key="2">
    <source>
        <dbReference type="EMBL" id="MCC9641020.1"/>
    </source>
</evidence>
<feature type="transmembrane region" description="Helical" evidence="1">
    <location>
        <begin position="272"/>
        <end position="296"/>
    </location>
</feature>
<keyword evidence="1" id="KW-1133">Transmembrane helix</keyword>